<evidence type="ECO:0000256" key="10">
    <source>
        <dbReference type="ARBA" id="ARBA00023180"/>
    </source>
</evidence>
<evidence type="ECO:0000313" key="15">
    <source>
        <dbReference type="RefSeq" id="XP_035443985.2"/>
    </source>
</evidence>
<dbReference type="GO" id="GO:0016020">
    <property type="term" value="C:membrane"/>
    <property type="evidence" value="ECO:0007669"/>
    <property type="project" value="UniProtKB-SubCell"/>
</dbReference>
<dbReference type="RefSeq" id="XP_035443985.2">
    <property type="nucleotide sequence ID" value="XM_035588092.2"/>
</dbReference>
<dbReference type="GO" id="GO:0005975">
    <property type="term" value="P:carbohydrate metabolic process"/>
    <property type="evidence" value="ECO:0007669"/>
    <property type="project" value="InterPro"/>
</dbReference>
<keyword evidence="11" id="KW-0479">Metal-binding</keyword>
<evidence type="ECO:0000259" key="12">
    <source>
        <dbReference type="Pfam" id="PF02709"/>
    </source>
</evidence>
<comment type="function">
    <text evidence="11">Catalyzes the transfer of galactose onto proteins or lipids.</text>
</comment>
<gene>
    <name evidence="15" type="primary">LOC118271849</name>
</gene>
<keyword evidence="5 11" id="KW-0808">Transferase</keyword>
<sequence>MRCRFHCARLPQYRCVGLVILFIILKCCFDLLRDNSSNTSSAKNLKNDVVNDTRELALKDYYKYPLENGRRIAMDLYHYNSSYYWFMAMKSRFKNIGTTKKFWEVGTKALCELWPLSNLLGPITVDKREVDLEWVAKINDHVEPGGYFAPTFCRARQRVAIIVPYRDRRVNLGIFLLHIHKYLRQQLLEYRIFVIEQYGKEKFNKGTLYNAAFLETQRFGTWDCLIFHDVDLIPEDERISYTCSDHPLHLAASVESLNYSVLYPTLFGGVTALTPEQYRQVNGYSNFYWDWGGEDDDLYNRIESQNITMFRYNETYGRYATLTHKRNKEGSEKSLLLMISKKRAQREGLITTVYRLVKVVEEKLYTHILADVNPTKMKLDIKNLIHRLLEVYGDSIVFGLEEFRLGYPDPLKSKTTMKTFVKKFSYKSINY</sequence>
<evidence type="ECO:0000256" key="4">
    <source>
        <dbReference type="ARBA" id="ARBA00022676"/>
    </source>
</evidence>
<dbReference type="GO" id="GO:0046872">
    <property type="term" value="F:metal ion binding"/>
    <property type="evidence" value="ECO:0007669"/>
    <property type="project" value="UniProtKB-UniRule"/>
</dbReference>
<evidence type="ECO:0000256" key="8">
    <source>
        <dbReference type="ARBA" id="ARBA00022989"/>
    </source>
</evidence>
<dbReference type="InterPro" id="IPR027995">
    <property type="entry name" value="Galactosyl_T_N"/>
</dbReference>
<keyword evidence="4 11" id="KW-0328">Glycosyltransferase</keyword>
<dbReference type="Pfam" id="PF02709">
    <property type="entry name" value="Glyco_transf_7C"/>
    <property type="match status" value="1"/>
</dbReference>
<dbReference type="GO" id="GO:0006688">
    <property type="term" value="P:glycosphingolipid biosynthetic process"/>
    <property type="evidence" value="ECO:0007669"/>
    <property type="project" value="TreeGrafter"/>
</dbReference>
<dbReference type="GO" id="GO:0005794">
    <property type="term" value="C:Golgi apparatus"/>
    <property type="evidence" value="ECO:0007669"/>
    <property type="project" value="TreeGrafter"/>
</dbReference>
<dbReference type="OrthoDB" id="10038994at2759"/>
<comment type="subcellular location">
    <subcellularLocation>
        <location evidence="1 11">Membrane</location>
        <topology evidence="1 11">Single-pass type II membrane protein</topology>
    </subcellularLocation>
</comment>
<keyword evidence="8" id="KW-1133">Transmembrane helix</keyword>
<accession>A0A9R0D830</accession>
<name>A0A9R0D830_SPOFR</name>
<dbReference type="GO" id="GO:0008378">
    <property type="term" value="F:galactosyltransferase activity"/>
    <property type="evidence" value="ECO:0007669"/>
    <property type="project" value="TreeGrafter"/>
</dbReference>
<dbReference type="InterPro" id="IPR027791">
    <property type="entry name" value="Galactosyl_T_C"/>
</dbReference>
<evidence type="ECO:0000259" key="13">
    <source>
        <dbReference type="Pfam" id="PF13733"/>
    </source>
</evidence>
<dbReference type="InterPro" id="IPR029044">
    <property type="entry name" value="Nucleotide-diphossugar_trans"/>
</dbReference>
<dbReference type="GeneID" id="118271849"/>
<keyword evidence="11" id="KW-0464">Manganese</keyword>
<reference evidence="15" key="1">
    <citation type="submission" date="2025-08" db="UniProtKB">
        <authorList>
            <consortium name="RefSeq"/>
        </authorList>
    </citation>
    <scope>IDENTIFICATION</scope>
    <source>
        <tissue evidence="15">Whole larval tissue</tissue>
    </source>
</reference>
<evidence type="ECO:0000256" key="6">
    <source>
        <dbReference type="ARBA" id="ARBA00022692"/>
    </source>
</evidence>
<evidence type="ECO:0000256" key="2">
    <source>
        <dbReference type="ARBA" id="ARBA00004922"/>
    </source>
</evidence>
<comment type="pathway">
    <text evidence="2 11">Protein modification; protein glycosylation.</text>
</comment>
<evidence type="ECO:0000256" key="11">
    <source>
        <dbReference type="RuleBase" id="RU368121"/>
    </source>
</evidence>
<comment type="cofactor">
    <cofactor evidence="11">
        <name>Mn(2+)</name>
        <dbReference type="ChEBI" id="CHEBI:29035"/>
    </cofactor>
</comment>
<dbReference type="CDD" id="cd00899">
    <property type="entry name" value="b4GalT"/>
    <property type="match status" value="1"/>
</dbReference>
<feature type="domain" description="Galactosyltransferase N-terminal" evidence="13">
    <location>
        <begin position="117"/>
        <end position="244"/>
    </location>
</feature>
<feature type="domain" description="Galactosyltransferase C-terminal" evidence="12">
    <location>
        <begin position="249"/>
        <end position="325"/>
    </location>
</feature>
<dbReference type="PANTHER" id="PTHR19300:SF57">
    <property type="entry name" value="BETA-1,4-N-ACETYLGALACTOSAMINYLTRANSFERASE"/>
    <property type="match status" value="1"/>
</dbReference>
<evidence type="ECO:0000256" key="3">
    <source>
        <dbReference type="ARBA" id="ARBA00005735"/>
    </source>
</evidence>
<evidence type="ECO:0000256" key="5">
    <source>
        <dbReference type="ARBA" id="ARBA00022679"/>
    </source>
</evidence>
<keyword evidence="10 11" id="KW-0325">Glycoprotein</keyword>
<evidence type="ECO:0000256" key="1">
    <source>
        <dbReference type="ARBA" id="ARBA00004606"/>
    </source>
</evidence>
<dbReference type="EC" id="2.4.1.-" evidence="11"/>
<keyword evidence="9" id="KW-0472">Membrane</keyword>
<proteinExistence type="inferred from homology"/>
<protein>
    <recommendedName>
        <fullName evidence="11">Beta-1,4-N-acetylgalactosaminyltransferase</fullName>
        <ecNumber evidence="11">2.4.1.-</ecNumber>
    </recommendedName>
    <alternativeName>
        <fullName evidence="11">Beta-4-GalNAcT</fullName>
    </alternativeName>
</protein>
<dbReference type="Proteomes" id="UP000829999">
    <property type="component" value="Chromosome 5"/>
</dbReference>
<dbReference type="Gene3D" id="3.90.550.10">
    <property type="entry name" value="Spore Coat Polysaccharide Biosynthesis Protein SpsA, Chain A"/>
    <property type="match status" value="1"/>
</dbReference>
<keyword evidence="6" id="KW-0812">Transmembrane</keyword>
<evidence type="ECO:0000256" key="9">
    <source>
        <dbReference type="ARBA" id="ARBA00023136"/>
    </source>
</evidence>
<dbReference type="AlphaFoldDB" id="A0A9R0D830"/>
<evidence type="ECO:0000256" key="7">
    <source>
        <dbReference type="ARBA" id="ARBA00022968"/>
    </source>
</evidence>
<dbReference type="PRINTS" id="PR02050">
    <property type="entry name" value="B14GALTRFASE"/>
</dbReference>
<dbReference type="PANTHER" id="PTHR19300">
    <property type="entry name" value="BETA-1,4-GALACTOSYLTRANSFERASE"/>
    <property type="match status" value="1"/>
</dbReference>
<evidence type="ECO:0000313" key="14">
    <source>
        <dbReference type="Proteomes" id="UP000829999"/>
    </source>
</evidence>
<keyword evidence="14" id="KW-1185">Reference proteome</keyword>
<dbReference type="InterPro" id="IPR003859">
    <property type="entry name" value="Galactosyl_T"/>
</dbReference>
<organism evidence="14 15">
    <name type="scientific">Spodoptera frugiperda</name>
    <name type="common">Fall armyworm</name>
    <dbReference type="NCBI Taxonomy" id="7108"/>
    <lineage>
        <taxon>Eukaryota</taxon>
        <taxon>Metazoa</taxon>
        <taxon>Ecdysozoa</taxon>
        <taxon>Arthropoda</taxon>
        <taxon>Hexapoda</taxon>
        <taxon>Insecta</taxon>
        <taxon>Pterygota</taxon>
        <taxon>Neoptera</taxon>
        <taxon>Endopterygota</taxon>
        <taxon>Lepidoptera</taxon>
        <taxon>Glossata</taxon>
        <taxon>Ditrysia</taxon>
        <taxon>Noctuoidea</taxon>
        <taxon>Noctuidae</taxon>
        <taxon>Amphipyrinae</taxon>
        <taxon>Spodoptera</taxon>
    </lineage>
</organism>
<keyword evidence="7 11" id="KW-0735">Signal-anchor</keyword>
<dbReference type="GO" id="GO:0033842">
    <property type="term" value="F:N-acetyl-beta-glucosaminyl-derivative 4-beta-N-acetylgalactosaminyltransferase activity"/>
    <property type="evidence" value="ECO:0007669"/>
    <property type="project" value="TreeGrafter"/>
</dbReference>
<comment type="similarity">
    <text evidence="3 11">Belongs to the glycosyltransferase 7 family.</text>
</comment>
<dbReference type="Pfam" id="PF13733">
    <property type="entry name" value="Glyco_transf_7N"/>
    <property type="match status" value="1"/>
</dbReference>
<dbReference type="SUPFAM" id="SSF53448">
    <property type="entry name" value="Nucleotide-diphospho-sugar transferases"/>
    <property type="match status" value="1"/>
</dbReference>